<evidence type="ECO:0000259" key="2">
    <source>
        <dbReference type="Pfam" id="PF07792"/>
    </source>
</evidence>
<evidence type="ECO:0000313" key="3">
    <source>
        <dbReference type="EMBL" id="RIB12253.1"/>
    </source>
</evidence>
<dbReference type="EMBL" id="QKWP01001041">
    <property type="protein sequence ID" value="RIB12253.1"/>
    <property type="molecule type" value="Genomic_DNA"/>
</dbReference>
<dbReference type="STRING" id="44941.A0A397UXJ5"/>
<organism evidence="3 4">
    <name type="scientific">Gigaspora rosea</name>
    <dbReference type="NCBI Taxonomy" id="44941"/>
    <lineage>
        <taxon>Eukaryota</taxon>
        <taxon>Fungi</taxon>
        <taxon>Fungi incertae sedis</taxon>
        <taxon>Mucoromycota</taxon>
        <taxon>Glomeromycotina</taxon>
        <taxon>Glomeromycetes</taxon>
        <taxon>Diversisporales</taxon>
        <taxon>Gigasporaceae</taxon>
        <taxon>Gigaspora</taxon>
    </lineage>
</organism>
<reference evidence="3 4" key="1">
    <citation type="submission" date="2018-06" db="EMBL/GenBank/DDBJ databases">
        <title>Comparative genomics reveals the genomic features of Rhizophagus irregularis, R. cerebriforme, R. diaphanum and Gigaspora rosea, and their symbiotic lifestyle signature.</title>
        <authorList>
            <person name="Morin E."/>
            <person name="San Clemente H."/>
            <person name="Chen E.C.H."/>
            <person name="De La Providencia I."/>
            <person name="Hainaut M."/>
            <person name="Kuo A."/>
            <person name="Kohler A."/>
            <person name="Murat C."/>
            <person name="Tang N."/>
            <person name="Roy S."/>
            <person name="Loubradou J."/>
            <person name="Henrissat B."/>
            <person name="Grigoriev I.V."/>
            <person name="Corradi N."/>
            <person name="Roux C."/>
            <person name="Martin F.M."/>
        </authorList>
    </citation>
    <scope>NUCLEOTIDE SEQUENCE [LARGE SCALE GENOMIC DNA]</scope>
    <source>
        <strain evidence="3 4">DAOM 194757</strain>
    </source>
</reference>
<dbReference type="AlphaFoldDB" id="A0A397UXJ5"/>
<dbReference type="PANTHER" id="PTHR28245:SF1">
    <property type="entry name" value="ARF3-INTERACTING PROTEIN 1"/>
    <property type="match status" value="1"/>
</dbReference>
<dbReference type="OrthoDB" id="66409at2759"/>
<protein>
    <submittedName>
        <fullName evidence="3">Docking domain of Afi1 for Arf3 in vesicle trafficking-domain-containing protein</fullName>
    </submittedName>
</protein>
<dbReference type="InterPro" id="IPR052809">
    <property type="entry name" value="Actin_polarity_regulatory"/>
</dbReference>
<dbReference type="InterPro" id="IPR012860">
    <property type="entry name" value="Afi1_N"/>
</dbReference>
<dbReference type="Pfam" id="PF07792">
    <property type="entry name" value="Afi1"/>
    <property type="match status" value="1"/>
</dbReference>
<sequence>MKPPLGEHVTHILLAEFDIDKDSSLTHQYPEPTVQMSSNLLAELMLPDGAHLRTEDWTVFFLNQTIPDPDKISADLKSDPFENSRKHMQEGSSFSLNDDESSGKALGIINENSEGFGSVIMLFGSGGVLRGFTKRAFPYTNLTNVDDLLKVPDFIAGVTNRIFEDHSSWWDVLYEKPEEGVRSRQAKLNLGDEKNRTLLITNLWLKILGIGLAFQDENSKHREFAVNVNRIEGWRQTISYNVKIRMLKNMTEQEVETLFKAFVNSISTDDQIIEFLAYLPQNQGGLFPIGLGLFYSLRTHKTQIETHKSTEEETRNYIQTHWVSEDFDAKDLKSSNISQPFTIVSLESTFIEKLLEERYQRFFMQQILQIQHPQNCGMNLGGGQAQKNPLELHGIPEVLQKHPNDKLIIVMKQPRKLQVVFILIATNIFLNPMF</sequence>
<feature type="region of interest" description="Disordered" evidence="1">
    <location>
        <begin position="76"/>
        <end position="99"/>
    </location>
</feature>
<proteinExistence type="predicted"/>
<dbReference type="Proteomes" id="UP000266673">
    <property type="component" value="Unassembled WGS sequence"/>
</dbReference>
<feature type="domain" description="Arf3-interacting protein 1 N-terminal" evidence="2">
    <location>
        <begin position="12"/>
        <end position="100"/>
    </location>
</feature>
<dbReference type="Pfam" id="PF08616">
    <property type="entry name" value="SPA"/>
    <property type="match status" value="1"/>
</dbReference>
<comment type="caution">
    <text evidence="3">The sequence shown here is derived from an EMBL/GenBank/DDBJ whole genome shotgun (WGS) entry which is preliminary data.</text>
</comment>
<dbReference type="GO" id="GO:0005886">
    <property type="term" value="C:plasma membrane"/>
    <property type="evidence" value="ECO:0007669"/>
    <property type="project" value="TreeGrafter"/>
</dbReference>
<gene>
    <name evidence="3" type="ORF">C2G38_2201126</name>
</gene>
<dbReference type="GO" id="GO:0051666">
    <property type="term" value="P:actin cortical patch localization"/>
    <property type="evidence" value="ECO:0007669"/>
    <property type="project" value="TreeGrafter"/>
</dbReference>
<keyword evidence="4" id="KW-1185">Reference proteome</keyword>
<dbReference type="PANTHER" id="PTHR28245">
    <property type="entry name" value="ARF3-INTERACTING PROTEIN 1"/>
    <property type="match status" value="1"/>
</dbReference>
<evidence type="ECO:0000313" key="4">
    <source>
        <dbReference type="Proteomes" id="UP000266673"/>
    </source>
</evidence>
<evidence type="ECO:0000256" key="1">
    <source>
        <dbReference type="SAM" id="MobiDB-lite"/>
    </source>
</evidence>
<accession>A0A397UXJ5</accession>
<name>A0A397UXJ5_9GLOM</name>
<feature type="compositionally biased region" description="Basic and acidic residues" evidence="1">
    <location>
        <begin position="76"/>
        <end position="89"/>
    </location>
</feature>